<name>A0AAE4FUD1_9CYAN</name>
<comment type="caution">
    <text evidence="5">The sequence shown here is derived from an EMBL/GenBank/DDBJ whole genome shotgun (WGS) entry which is preliminary data.</text>
</comment>
<dbReference type="GO" id="GO:0006020">
    <property type="term" value="P:inositol metabolic process"/>
    <property type="evidence" value="ECO:0007669"/>
    <property type="project" value="TreeGrafter"/>
</dbReference>
<evidence type="ECO:0000256" key="1">
    <source>
        <dbReference type="ARBA" id="ARBA00022723"/>
    </source>
</evidence>
<evidence type="ECO:0000313" key="6">
    <source>
        <dbReference type="Proteomes" id="UP001268256"/>
    </source>
</evidence>
<dbReference type="InterPro" id="IPR020583">
    <property type="entry name" value="Inositol_monoP_metal-BS"/>
</dbReference>
<gene>
    <name evidence="5" type="ORF">RIF25_12175</name>
</gene>
<feature type="binding site" evidence="4">
    <location>
        <position position="98"/>
    </location>
    <ligand>
        <name>Mg(2+)</name>
        <dbReference type="ChEBI" id="CHEBI:18420"/>
        <label>1</label>
        <note>catalytic</note>
    </ligand>
</feature>
<dbReference type="Gene3D" id="3.30.540.10">
    <property type="entry name" value="Fructose-1,6-Bisphosphatase, subunit A, domain 1"/>
    <property type="match status" value="1"/>
</dbReference>
<dbReference type="Gene3D" id="3.40.190.80">
    <property type="match status" value="1"/>
</dbReference>
<dbReference type="SUPFAM" id="SSF56655">
    <property type="entry name" value="Carbohydrate phosphatase"/>
    <property type="match status" value="1"/>
</dbReference>
<dbReference type="PANTHER" id="PTHR20854:SF4">
    <property type="entry name" value="INOSITOL-1-MONOPHOSPHATASE-RELATED"/>
    <property type="match status" value="1"/>
</dbReference>
<keyword evidence="6" id="KW-1185">Reference proteome</keyword>
<dbReference type="CDD" id="cd01643">
    <property type="entry name" value="Bacterial_IMPase_like_2"/>
    <property type="match status" value="1"/>
</dbReference>
<organism evidence="5 6">
    <name type="scientific">Pseudocalidococcus azoricus BACA0444</name>
    <dbReference type="NCBI Taxonomy" id="2918990"/>
    <lineage>
        <taxon>Bacteria</taxon>
        <taxon>Bacillati</taxon>
        <taxon>Cyanobacteriota</taxon>
        <taxon>Cyanophyceae</taxon>
        <taxon>Acaryochloridales</taxon>
        <taxon>Thermosynechococcaceae</taxon>
        <taxon>Pseudocalidococcus</taxon>
        <taxon>Pseudocalidococcus azoricus</taxon>
    </lineage>
</organism>
<sequence>MSNSPLMMNPENADFWPQVVEFCQALTARVGTTLLKEFSQVQREQKADGSLVTSGDRWADQELTAAIQKAFPDHGILSEEGNPIFPAEDWAWIIDPIDGTTNFAHGLPIWCVALALCYKGYPVFGYVAVPPLGQNFHGFWQAPNYPDGAFLNGQPIQTSSASPGPQEFFSLCARSTAVISQASLSHLGPIPAKIRMLGSASYNFLTVAAGYTLGAVEKTPQIWDIAPAWPIVKAANGAVIWLNQAQLFPLIPGQSLHNQPQSTLMAANPNIGDYFLPWLNCLTCD</sequence>
<proteinExistence type="predicted"/>
<accession>A0AAE4FUD1</accession>
<dbReference type="PANTHER" id="PTHR20854">
    <property type="entry name" value="INOSITOL MONOPHOSPHATASE"/>
    <property type="match status" value="1"/>
</dbReference>
<keyword evidence="3 4" id="KW-0460">Magnesium</keyword>
<dbReference type="GO" id="GO:0007165">
    <property type="term" value="P:signal transduction"/>
    <property type="evidence" value="ECO:0007669"/>
    <property type="project" value="TreeGrafter"/>
</dbReference>
<feature type="binding site" evidence="4">
    <location>
        <position position="95"/>
    </location>
    <ligand>
        <name>Mg(2+)</name>
        <dbReference type="ChEBI" id="CHEBI:18420"/>
        <label>1</label>
        <note>catalytic</note>
    </ligand>
</feature>
<dbReference type="InterPro" id="IPR000760">
    <property type="entry name" value="Inositol_monophosphatase-like"/>
</dbReference>
<feature type="binding site" evidence="4">
    <location>
        <position position="224"/>
    </location>
    <ligand>
        <name>Mg(2+)</name>
        <dbReference type="ChEBI" id="CHEBI:18420"/>
        <label>1</label>
        <note>catalytic</note>
    </ligand>
</feature>
<dbReference type="GO" id="GO:0008934">
    <property type="term" value="F:inositol monophosphate 1-phosphatase activity"/>
    <property type="evidence" value="ECO:0007669"/>
    <property type="project" value="TreeGrafter"/>
</dbReference>
<keyword evidence="1 4" id="KW-0479">Metal-binding</keyword>
<dbReference type="EMBL" id="JAVMIP010000013">
    <property type="protein sequence ID" value="MDS3861564.1"/>
    <property type="molecule type" value="Genomic_DNA"/>
</dbReference>
<protein>
    <submittedName>
        <fullName evidence="5">Inositol monophosphatase family protein</fullName>
    </submittedName>
</protein>
<dbReference type="Proteomes" id="UP001268256">
    <property type="component" value="Unassembled WGS sequence"/>
</dbReference>
<dbReference type="PRINTS" id="PR00377">
    <property type="entry name" value="IMPHPHTASES"/>
</dbReference>
<dbReference type="Pfam" id="PF00459">
    <property type="entry name" value="Inositol_P"/>
    <property type="match status" value="1"/>
</dbReference>
<dbReference type="RefSeq" id="WP_322878802.1">
    <property type="nucleotide sequence ID" value="NZ_JAVMIP010000013.1"/>
</dbReference>
<reference evidence="6" key="1">
    <citation type="submission" date="2023-07" db="EMBL/GenBank/DDBJ databases">
        <authorList>
            <person name="Luz R."/>
            <person name="Cordeiro R."/>
            <person name="Fonseca A."/>
            <person name="Goncalves V."/>
        </authorList>
    </citation>
    <scope>NUCLEOTIDE SEQUENCE [LARGE SCALE GENOMIC DNA]</scope>
    <source>
        <strain evidence="6">BACA0444</strain>
    </source>
</reference>
<evidence type="ECO:0000256" key="4">
    <source>
        <dbReference type="PIRSR" id="PIRSR600760-2"/>
    </source>
</evidence>
<evidence type="ECO:0000256" key="2">
    <source>
        <dbReference type="ARBA" id="ARBA00022801"/>
    </source>
</evidence>
<dbReference type="AlphaFoldDB" id="A0AAE4FUD1"/>
<keyword evidence="2" id="KW-0378">Hydrolase</keyword>
<evidence type="ECO:0000313" key="5">
    <source>
        <dbReference type="EMBL" id="MDS3861564.1"/>
    </source>
</evidence>
<feature type="binding site" evidence="4">
    <location>
        <position position="97"/>
    </location>
    <ligand>
        <name>Mg(2+)</name>
        <dbReference type="ChEBI" id="CHEBI:18420"/>
        <label>1</label>
        <note>catalytic</note>
    </ligand>
</feature>
<evidence type="ECO:0000256" key="3">
    <source>
        <dbReference type="ARBA" id="ARBA00022842"/>
    </source>
</evidence>
<dbReference type="PROSITE" id="PS00629">
    <property type="entry name" value="IMP_1"/>
    <property type="match status" value="1"/>
</dbReference>
<feature type="binding site" evidence="4">
    <location>
        <position position="79"/>
    </location>
    <ligand>
        <name>Mg(2+)</name>
        <dbReference type="ChEBI" id="CHEBI:18420"/>
        <label>1</label>
        <note>catalytic</note>
    </ligand>
</feature>
<comment type="cofactor">
    <cofactor evidence="4">
        <name>Mg(2+)</name>
        <dbReference type="ChEBI" id="CHEBI:18420"/>
    </cofactor>
</comment>
<dbReference type="GO" id="GO:0046872">
    <property type="term" value="F:metal ion binding"/>
    <property type="evidence" value="ECO:0007669"/>
    <property type="project" value="UniProtKB-KW"/>
</dbReference>